<keyword evidence="2" id="KW-1185">Reference proteome</keyword>
<sequence length="88" mass="10957">MVEVKLDEKEVRKIIIEKLEDKVKEIDAEHVFWDTAELRRRTCMCWNTIQNTFFDDPRFIKRKIGHKWYFPARETREFLVEWLEEQPK</sequence>
<evidence type="ECO:0000313" key="1">
    <source>
        <dbReference type="EMBL" id="MDP5273227.1"/>
    </source>
</evidence>
<accession>A0ABT9IVW1</accession>
<organism evidence="1 2">
    <name type="scientific">Chengkuizengella axinellae</name>
    <dbReference type="NCBI Taxonomy" id="3064388"/>
    <lineage>
        <taxon>Bacteria</taxon>
        <taxon>Bacillati</taxon>
        <taxon>Bacillota</taxon>
        <taxon>Bacilli</taxon>
        <taxon>Bacillales</taxon>
        <taxon>Paenibacillaceae</taxon>
        <taxon>Chengkuizengella</taxon>
    </lineage>
</organism>
<proteinExistence type="predicted"/>
<dbReference type="Proteomes" id="UP001231941">
    <property type="component" value="Unassembled WGS sequence"/>
</dbReference>
<comment type="caution">
    <text evidence="1">The sequence shown here is derived from an EMBL/GenBank/DDBJ whole genome shotgun (WGS) entry which is preliminary data.</text>
</comment>
<gene>
    <name evidence="1" type="ORF">Q5Y73_03855</name>
</gene>
<dbReference type="RefSeq" id="WP_305990511.1">
    <property type="nucleotide sequence ID" value="NZ_JAVAMP010000001.1"/>
</dbReference>
<protein>
    <submittedName>
        <fullName evidence="1">Group-specific protein</fullName>
    </submittedName>
</protein>
<reference evidence="1 2" key="1">
    <citation type="submission" date="2023-08" db="EMBL/GenBank/DDBJ databases">
        <authorList>
            <person name="Park J.-S."/>
        </authorList>
    </citation>
    <scope>NUCLEOTIDE SEQUENCE [LARGE SCALE GENOMIC DNA]</scope>
    <source>
        <strain evidence="1 2">2205SS18-9</strain>
    </source>
</reference>
<evidence type="ECO:0000313" key="2">
    <source>
        <dbReference type="Proteomes" id="UP001231941"/>
    </source>
</evidence>
<dbReference type="EMBL" id="JAVAMP010000001">
    <property type="protein sequence ID" value="MDP5273227.1"/>
    <property type="molecule type" value="Genomic_DNA"/>
</dbReference>
<name>A0ABT9IVW1_9BACL</name>